<dbReference type="CDD" id="cd04301">
    <property type="entry name" value="NAT_SF"/>
    <property type="match status" value="1"/>
</dbReference>
<dbReference type="Proteomes" id="UP000033860">
    <property type="component" value="Unassembled WGS sequence"/>
</dbReference>
<organism evidence="4 5">
    <name type="scientific">Candidatus Beckwithbacteria bacterium GW2011_GWB1_47_15</name>
    <dbReference type="NCBI Taxonomy" id="1618371"/>
    <lineage>
        <taxon>Bacteria</taxon>
        <taxon>Candidatus Beckwithiibacteriota</taxon>
    </lineage>
</organism>
<dbReference type="PANTHER" id="PTHR43420">
    <property type="entry name" value="ACETYLTRANSFERASE"/>
    <property type="match status" value="1"/>
</dbReference>
<protein>
    <recommendedName>
        <fullName evidence="3">N-acetyltransferase domain-containing protein</fullName>
    </recommendedName>
</protein>
<name>A0A0G1RWH2_9BACT</name>
<dbReference type="PANTHER" id="PTHR43420:SF12">
    <property type="entry name" value="N-ACETYLTRANSFERASE DOMAIN-CONTAINING PROTEIN"/>
    <property type="match status" value="1"/>
</dbReference>
<dbReference type="Pfam" id="PF00583">
    <property type="entry name" value="Acetyltransf_1"/>
    <property type="match status" value="1"/>
</dbReference>
<sequence>MLKIKLYKDLPEELRSKYSKLKRGVFVGEAQEEEDEGIEHEEEYCSEADLICYLIAYEDEEIIGGLELFKRRIKHLNQLIILGGIGSLWVRKDKRRRGLATKLLKKVMEELKIKGCEVVYLCTDIGKLKSLYAQVGFVPLKKNYTFVGRSGKRYFKDDGMIAFIKPKETLRKIVKSKEPFDIGVGNW</sequence>
<dbReference type="SUPFAM" id="SSF55729">
    <property type="entry name" value="Acyl-CoA N-acyltransferases (Nat)"/>
    <property type="match status" value="1"/>
</dbReference>
<evidence type="ECO:0000259" key="3">
    <source>
        <dbReference type="PROSITE" id="PS51186"/>
    </source>
</evidence>
<dbReference type="PROSITE" id="PS51186">
    <property type="entry name" value="GNAT"/>
    <property type="match status" value="1"/>
</dbReference>
<dbReference type="GO" id="GO:0016747">
    <property type="term" value="F:acyltransferase activity, transferring groups other than amino-acyl groups"/>
    <property type="evidence" value="ECO:0007669"/>
    <property type="project" value="InterPro"/>
</dbReference>
<keyword evidence="1" id="KW-0808">Transferase</keyword>
<gene>
    <name evidence="4" type="ORF">UX85_C0003G0151</name>
</gene>
<evidence type="ECO:0000256" key="1">
    <source>
        <dbReference type="ARBA" id="ARBA00022679"/>
    </source>
</evidence>
<accession>A0A0G1RWH2</accession>
<reference evidence="4 5" key="1">
    <citation type="journal article" date="2015" name="Nature">
        <title>rRNA introns, odd ribosomes, and small enigmatic genomes across a large radiation of phyla.</title>
        <authorList>
            <person name="Brown C.T."/>
            <person name="Hug L.A."/>
            <person name="Thomas B.C."/>
            <person name="Sharon I."/>
            <person name="Castelle C.J."/>
            <person name="Singh A."/>
            <person name="Wilkins M.J."/>
            <person name="Williams K.H."/>
            <person name="Banfield J.F."/>
        </authorList>
    </citation>
    <scope>NUCLEOTIDE SEQUENCE [LARGE SCALE GENOMIC DNA]</scope>
</reference>
<dbReference type="EMBL" id="LCNT01000003">
    <property type="protein sequence ID" value="KKU61492.1"/>
    <property type="molecule type" value="Genomic_DNA"/>
</dbReference>
<dbReference type="InterPro" id="IPR016181">
    <property type="entry name" value="Acyl_CoA_acyltransferase"/>
</dbReference>
<dbReference type="AlphaFoldDB" id="A0A0G1RWH2"/>
<evidence type="ECO:0000313" key="5">
    <source>
        <dbReference type="Proteomes" id="UP000033860"/>
    </source>
</evidence>
<dbReference type="Gene3D" id="3.40.630.30">
    <property type="match status" value="1"/>
</dbReference>
<dbReference type="InterPro" id="IPR000182">
    <property type="entry name" value="GNAT_dom"/>
</dbReference>
<evidence type="ECO:0000256" key="2">
    <source>
        <dbReference type="ARBA" id="ARBA00023315"/>
    </source>
</evidence>
<proteinExistence type="predicted"/>
<keyword evidence="2" id="KW-0012">Acyltransferase</keyword>
<feature type="domain" description="N-acetyltransferase" evidence="3">
    <location>
        <begin position="5"/>
        <end position="168"/>
    </location>
</feature>
<comment type="caution">
    <text evidence="4">The sequence shown here is derived from an EMBL/GenBank/DDBJ whole genome shotgun (WGS) entry which is preliminary data.</text>
</comment>
<evidence type="ECO:0000313" key="4">
    <source>
        <dbReference type="EMBL" id="KKU61492.1"/>
    </source>
</evidence>
<dbReference type="InterPro" id="IPR050680">
    <property type="entry name" value="YpeA/RimI_acetyltransf"/>
</dbReference>